<evidence type="ECO:0000313" key="3">
    <source>
        <dbReference type="Proteomes" id="UP001345691"/>
    </source>
</evidence>
<dbReference type="Proteomes" id="UP001345691">
    <property type="component" value="Unassembled WGS sequence"/>
</dbReference>
<organism evidence="2 3">
    <name type="scientific">Exophiala sideris</name>
    <dbReference type="NCBI Taxonomy" id="1016849"/>
    <lineage>
        <taxon>Eukaryota</taxon>
        <taxon>Fungi</taxon>
        <taxon>Dikarya</taxon>
        <taxon>Ascomycota</taxon>
        <taxon>Pezizomycotina</taxon>
        <taxon>Eurotiomycetes</taxon>
        <taxon>Chaetothyriomycetidae</taxon>
        <taxon>Chaetothyriales</taxon>
        <taxon>Herpotrichiellaceae</taxon>
        <taxon>Exophiala</taxon>
    </lineage>
</organism>
<reference evidence="2 3" key="1">
    <citation type="submission" date="2023-08" db="EMBL/GenBank/DDBJ databases">
        <title>Black Yeasts Isolated from many extreme environments.</title>
        <authorList>
            <person name="Coleine C."/>
            <person name="Stajich J.E."/>
            <person name="Selbmann L."/>
        </authorList>
    </citation>
    <scope>NUCLEOTIDE SEQUENCE [LARGE SCALE GENOMIC DNA]</scope>
    <source>
        <strain evidence="2 3">CCFEE 6328</strain>
    </source>
</reference>
<sequence>MSDLPIAKRLTRASPYRRNNPSAAQDSAPPAKESNKPGTLGRKSNAGRTPRKTPARKTKQSATTKKVTFSPDQPEEADDDEAREPTPTPSHRTGNVTPPSTQDSEETTSPRSAMSARLSSSPTASHPVTPPRGMHQTPTLRSTPDRSSPSTPSSFGSVRTPPLNRSPRTPSTARTPKRPAEDDNASPSPKRQRSSNHFRPPSSESDQSTSVNYERQPEQPGDQSRTYLTTHDADKILDEVALNPRELKLDEITAVFCRLQERSFNFALQYFSFHLSAEEQAAWPMHALGDKYRSLFLITQYLADASHCGWRDFFTKPEHRQSLIHAILGEWFKQRIFKIPGFGLPETASDPLAAVDHEYMHYDGIVRNKKRAEYLKLSPWKLDGTPNTYAESVEIASIELARELMLQISPLAPQGSDVRKQLLQSLVELIKLMTGVSTSIRMAGINGTTLRFAPHVPKGTELCEDQRDVYICVNAPYCQMTRPAKGPRRLEIRMTCWGRLEAVKPRGPDRLDLENFQQNKQKELPEGKEFRWEDYEDQVFPVLPADQQKSHEAAATAAAVAPQPDGTEWGRQLAEWTATGVKNHKYPNFDTDIYGIDAPKPERGSFVTYYPRVAPPNVYCAWAPAKRPTTQFPDLGDADQPKHETLAEAVDAARRAQGLHTLIHDVGIQSINTIRYYRPLEWIAALFLGAGALAATHQHGIIPSASDISTLAVQAKHSLGQSVSEAQRHASCLALWMRQAGNKGVNAIEQMAASAASALIPAAATASTHTLTATVTGWTTTTVPAPLSATPMILADLVGAENIDGVHPMYAESVSPDDPDYKWIQERLIRDLEVVQARAMGNAV</sequence>
<comment type="caution">
    <text evidence="2">The sequence shown here is derived from an EMBL/GenBank/DDBJ whole genome shotgun (WGS) entry which is preliminary data.</text>
</comment>
<gene>
    <name evidence="2" type="ORF">LTR69_004284</name>
</gene>
<evidence type="ECO:0000313" key="2">
    <source>
        <dbReference type="EMBL" id="KAK5063578.1"/>
    </source>
</evidence>
<feature type="compositionally biased region" description="Polar residues" evidence="1">
    <location>
        <begin position="202"/>
        <end position="213"/>
    </location>
</feature>
<feature type="compositionally biased region" description="Basic residues" evidence="1">
    <location>
        <begin position="49"/>
        <end position="59"/>
    </location>
</feature>
<dbReference type="EMBL" id="JAVRRF010000007">
    <property type="protein sequence ID" value="KAK5063578.1"/>
    <property type="molecule type" value="Genomic_DNA"/>
</dbReference>
<proteinExistence type="predicted"/>
<feature type="compositionally biased region" description="Low complexity" evidence="1">
    <location>
        <begin position="137"/>
        <end position="154"/>
    </location>
</feature>
<feature type="compositionally biased region" description="Polar residues" evidence="1">
    <location>
        <begin position="89"/>
        <end position="126"/>
    </location>
</feature>
<accession>A0ABR0JFV2</accession>
<name>A0ABR0JFV2_9EURO</name>
<keyword evidence="3" id="KW-1185">Reference proteome</keyword>
<feature type="compositionally biased region" description="Acidic residues" evidence="1">
    <location>
        <begin position="73"/>
        <end position="82"/>
    </location>
</feature>
<evidence type="ECO:0000256" key="1">
    <source>
        <dbReference type="SAM" id="MobiDB-lite"/>
    </source>
</evidence>
<protein>
    <submittedName>
        <fullName evidence="2">Uncharacterized protein</fullName>
    </submittedName>
</protein>
<feature type="region of interest" description="Disordered" evidence="1">
    <location>
        <begin position="1"/>
        <end position="227"/>
    </location>
</feature>